<dbReference type="EC" id="5.4.2.11" evidence="2"/>
<dbReference type="GO" id="GO:0004619">
    <property type="term" value="F:phosphoglycerate mutase activity"/>
    <property type="evidence" value="ECO:0007669"/>
    <property type="project" value="UniProtKB-EC"/>
</dbReference>
<evidence type="ECO:0000256" key="7">
    <source>
        <dbReference type="PIRSR" id="PIRSR613078-3"/>
    </source>
</evidence>
<dbReference type="Pfam" id="PF00300">
    <property type="entry name" value="His_Phos_1"/>
    <property type="match status" value="1"/>
</dbReference>
<dbReference type="SMART" id="SM00855">
    <property type="entry name" value="PGAM"/>
    <property type="match status" value="1"/>
</dbReference>
<reference evidence="8 9" key="1">
    <citation type="submission" date="2018-01" db="EMBL/GenBank/DDBJ databases">
        <title>Genome Sequencing and Assembly of Anaerobacter polyendosporus strain CT4.</title>
        <authorList>
            <person name="Tachaapaikoon C."/>
            <person name="Sutheeworapong S."/>
            <person name="Jenjaroenpun P."/>
            <person name="Wongsurawat T."/>
            <person name="Nookeaw I."/>
            <person name="Cheawchanlertfa P."/>
            <person name="Kosugi A."/>
            <person name="Cheevadhanarak S."/>
            <person name="Ratanakhanokchai K."/>
        </authorList>
    </citation>
    <scope>NUCLEOTIDE SEQUENCE [LARGE SCALE GENOMIC DNA]</scope>
    <source>
        <strain evidence="8 9">CT4</strain>
    </source>
</reference>
<dbReference type="InterPro" id="IPR005952">
    <property type="entry name" value="Phosphogly_mut1"/>
</dbReference>
<dbReference type="PIRSF" id="PIRSF000709">
    <property type="entry name" value="6PFK_2-Ptase"/>
    <property type="match status" value="1"/>
</dbReference>
<dbReference type="OrthoDB" id="7925971at2"/>
<organism evidence="8 9">
    <name type="scientific">Clostridium manihotivorum</name>
    <dbReference type="NCBI Taxonomy" id="2320868"/>
    <lineage>
        <taxon>Bacteria</taxon>
        <taxon>Bacillati</taxon>
        <taxon>Bacillota</taxon>
        <taxon>Clostridia</taxon>
        <taxon>Eubacteriales</taxon>
        <taxon>Clostridiaceae</taxon>
        <taxon>Clostridium</taxon>
    </lineage>
</organism>
<feature type="active site" description="Tele-phosphohistidine intermediate" evidence="5">
    <location>
        <position position="13"/>
    </location>
</feature>
<dbReference type="CDD" id="cd07067">
    <property type="entry name" value="HP_PGM_like"/>
    <property type="match status" value="1"/>
</dbReference>
<dbReference type="Gene3D" id="3.40.50.1240">
    <property type="entry name" value="Phosphoglycerate mutase-like"/>
    <property type="match status" value="1"/>
</dbReference>
<accession>A0A410E0I9</accession>
<evidence type="ECO:0000256" key="6">
    <source>
        <dbReference type="PIRSR" id="PIRSR613078-2"/>
    </source>
</evidence>
<dbReference type="EMBL" id="CP025746">
    <property type="protein sequence ID" value="QAA34834.1"/>
    <property type="molecule type" value="Genomic_DNA"/>
</dbReference>
<evidence type="ECO:0000256" key="3">
    <source>
        <dbReference type="ARBA" id="ARBA00023152"/>
    </source>
</evidence>
<protein>
    <recommendedName>
        <fullName evidence="2">phosphoglycerate mutase (2,3-diphosphoglycerate-dependent)</fullName>
        <ecNumber evidence="2">5.4.2.11</ecNumber>
    </recommendedName>
</protein>
<evidence type="ECO:0000256" key="5">
    <source>
        <dbReference type="PIRSR" id="PIRSR613078-1"/>
    </source>
</evidence>
<dbReference type="KEGG" id="cmah:C1I91_26130"/>
<dbReference type="GO" id="GO:0006096">
    <property type="term" value="P:glycolytic process"/>
    <property type="evidence" value="ECO:0007669"/>
    <property type="project" value="UniProtKB-KW"/>
</dbReference>
<evidence type="ECO:0000256" key="1">
    <source>
        <dbReference type="ARBA" id="ARBA00006717"/>
    </source>
</evidence>
<evidence type="ECO:0000313" key="9">
    <source>
        <dbReference type="Proteomes" id="UP000286268"/>
    </source>
</evidence>
<keyword evidence="4" id="KW-0413">Isomerase</keyword>
<proteinExistence type="inferred from homology"/>
<sequence length="203" mass="23335">MGDLLMKLIFIRHGETEANNKGIYQGTCDYPLSNNGIIQNINLKSKLGQMNINKVYYSSLKRAKVTADMVFDFSKEDIKFLEEPAFNEIDFGKWEGKDYRYIDLNYHDEFQNFIKDYRTFMFPEGESFKAFYSRVSLGIEKIISESKGEEIVAVVAHGGTIRAAICYLLSLGHEAFYKFNINHGCYTLFTIYDESAVLEVLNG</sequence>
<dbReference type="PANTHER" id="PTHR11931">
    <property type="entry name" value="PHOSPHOGLYCERATE MUTASE"/>
    <property type="match status" value="1"/>
</dbReference>
<dbReference type="AlphaFoldDB" id="A0A410E0I9"/>
<dbReference type="InterPro" id="IPR029033">
    <property type="entry name" value="His_PPase_superfam"/>
</dbReference>
<dbReference type="Proteomes" id="UP000286268">
    <property type="component" value="Chromosome"/>
</dbReference>
<evidence type="ECO:0000256" key="2">
    <source>
        <dbReference type="ARBA" id="ARBA00012028"/>
    </source>
</evidence>
<feature type="binding site" evidence="6">
    <location>
        <position position="62"/>
    </location>
    <ligand>
        <name>substrate</name>
    </ligand>
</feature>
<comment type="similarity">
    <text evidence="1">Belongs to the phosphoglycerate mutase family. BPG-dependent PGAM subfamily.</text>
</comment>
<gene>
    <name evidence="8" type="ORF">C1I91_26130</name>
</gene>
<keyword evidence="3" id="KW-0324">Glycolysis</keyword>
<name>A0A410E0I9_9CLOT</name>
<feature type="site" description="Transition state stabilizer" evidence="7">
    <location>
        <position position="157"/>
    </location>
</feature>
<dbReference type="SUPFAM" id="SSF53254">
    <property type="entry name" value="Phosphoglycerate mutase-like"/>
    <property type="match status" value="1"/>
</dbReference>
<evidence type="ECO:0000313" key="8">
    <source>
        <dbReference type="EMBL" id="QAA34834.1"/>
    </source>
</evidence>
<dbReference type="InterPro" id="IPR013078">
    <property type="entry name" value="His_Pase_superF_clade-1"/>
</dbReference>
<feature type="active site" description="Proton donor/acceptor" evidence="5">
    <location>
        <position position="88"/>
    </location>
</feature>
<keyword evidence="9" id="KW-1185">Reference proteome</keyword>
<feature type="binding site" evidence="6">
    <location>
        <begin position="12"/>
        <end position="19"/>
    </location>
    <ligand>
        <name>substrate</name>
    </ligand>
</feature>
<evidence type="ECO:0000256" key="4">
    <source>
        <dbReference type="ARBA" id="ARBA00023235"/>
    </source>
</evidence>